<protein>
    <submittedName>
        <fullName evidence="1">Uncharacterized protein</fullName>
    </submittedName>
</protein>
<reference evidence="1 2" key="1">
    <citation type="submission" date="2016-02" db="EMBL/GenBank/DDBJ databases">
        <title>Complete genome sequencing and analysis of ATSB10, Dyella thiooxydans isolated from rhizosphere soil of sunflower (Helianthus annuus L.).</title>
        <authorList>
            <person name="Lee Y."/>
            <person name="Hwangbo K."/>
            <person name="Chung H."/>
            <person name="Yoo J."/>
            <person name="Kim K.Y."/>
            <person name="Sa T.M."/>
            <person name="Um Y."/>
            <person name="Madhaiyan M."/>
        </authorList>
    </citation>
    <scope>NUCLEOTIDE SEQUENCE [LARGE SCALE GENOMIC DNA]</scope>
    <source>
        <strain evidence="1 2">ATSB10</strain>
    </source>
</reference>
<dbReference type="Proteomes" id="UP000077255">
    <property type="component" value="Chromosome"/>
</dbReference>
<name>A0A160N153_9GAMM</name>
<dbReference type="AlphaFoldDB" id="A0A160N153"/>
<evidence type="ECO:0000313" key="1">
    <source>
        <dbReference type="EMBL" id="AND69526.1"/>
    </source>
</evidence>
<dbReference type="KEGG" id="dtx:ATSB10_20720"/>
<dbReference type="EMBL" id="CP014841">
    <property type="protein sequence ID" value="AND69526.1"/>
    <property type="molecule type" value="Genomic_DNA"/>
</dbReference>
<gene>
    <name evidence="1" type="ORF">ATSB10_20720</name>
</gene>
<dbReference type="PATRIC" id="fig|445710.3.peg.2070"/>
<sequence>MEHGVYICVDSSSRHLLLSLATGGLEDLATRNFMVARKWAISGIAGIEEVFSLTFGGA</sequence>
<keyword evidence="2" id="KW-1185">Reference proteome</keyword>
<organism evidence="1 2">
    <name type="scientific">Dyella thiooxydans</name>
    <dbReference type="NCBI Taxonomy" id="445710"/>
    <lineage>
        <taxon>Bacteria</taxon>
        <taxon>Pseudomonadati</taxon>
        <taxon>Pseudomonadota</taxon>
        <taxon>Gammaproteobacteria</taxon>
        <taxon>Lysobacterales</taxon>
        <taxon>Rhodanobacteraceae</taxon>
        <taxon>Dyella</taxon>
    </lineage>
</organism>
<accession>A0A160N153</accession>
<proteinExistence type="predicted"/>
<evidence type="ECO:0000313" key="2">
    <source>
        <dbReference type="Proteomes" id="UP000077255"/>
    </source>
</evidence>